<dbReference type="EMBL" id="KY684108">
    <property type="protein sequence ID" value="ARF11431.1"/>
    <property type="molecule type" value="Genomic_DNA"/>
</dbReference>
<protein>
    <submittedName>
        <fullName evidence="1">Uncharacterized protein</fullName>
    </submittedName>
</protein>
<accession>A0A1V0SID7</accession>
<name>A0A1V0SID7_9VIRU</name>
<gene>
    <name evidence="1" type="ORF">Klosneuvirus_1_288</name>
</gene>
<evidence type="ECO:0000313" key="1">
    <source>
        <dbReference type="EMBL" id="ARF11431.1"/>
    </source>
</evidence>
<sequence>MIILNAMQSLIRNVTPTYILPSKCNRSCRMTYPSKHTQPIILPSYNPLYEKRIKPLYEKRIKPLYEKRIKPLYERRIKHRCDDCCGDCCCYPLCIKNIPIYFEKNELSKQCKETNM</sequence>
<organism evidence="1">
    <name type="scientific">Klosneuvirus KNV1</name>
    <dbReference type="NCBI Taxonomy" id="1977640"/>
    <lineage>
        <taxon>Viruses</taxon>
        <taxon>Varidnaviria</taxon>
        <taxon>Bamfordvirae</taxon>
        <taxon>Nucleocytoviricota</taxon>
        <taxon>Megaviricetes</taxon>
        <taxon>Imitervirales</taxon>
        <taxon>Mimiviridae</taxon>
        <taxon>Klosneuvirinae</taxon>
        <taxon>Klosneuvirus</taxon>
    </lineage>
</organism>
<proteinExistence type="predicted"/>
<reference evidence="1" key="1">
    <citation type="journal article" date="2017" name="Science">
        <title>Giant viruses with an expanded complement of translation system components.</title>
        <authorList>
            <person name="Schulz F."/>
            <person name="Yutin N."/>
            <person name="Ivanova N.N."/>
            <person name="Ortega D.R."/>
            <person name="Lee T.K."/>
            <person name="Vierheilig J."/>
            <person name="Daims H."/>
            <person name="Horn M."/>
            <person name="Wagner M."/>
            <person name="Jensen G.J."/>
            <person name="Kyrpides N.C."/>
            <person name="Koonin E.V."/>
            <person name="Woyke T."/>
        </authorList>
    </citation>
    <scope>NUCLEOTIDE SEQUENCE</scope>
    <source>
        <strain evidence="1">KNV1</strain>
    </source>
</reference>